<sequence length="176" mass="19002">MTGLQDPGRPGQRWRRTMAAQVVVHDLAVLRDKALDDFDSGTFIEIGDIDDDDDLPDTREVIASTAEGALNWLIDPTAGLWPLMESGAVLLEAAEHTVGQVADRQFQVSWSVQVKLGDLAALRTFAVQNAPDAAGDVSESLASAWIHAAEPAAPLIGIPAITWIIANLTVERVKRR</sequence>
<reference evidence="1" key="1">
    <citation type="submission" date="2020-11" db="EMBL/GenBank/DDBJ databases">
        <title>Whole-genome analyses of Nonomuraea sp. K274.</title>
        <authorList>
            <person name="Veyisoglu A."/>
        </authorList>
    </citation>
    <scope>NUCLEOTIDE SEQUENCE</scope>
    <source>
        <strain evidence="1">K274</strain>
    </source>
</reference>
<gene>
    <name evidence="1" type="ORF">ITP53_43745</name>
</gene>
<proteinExistence type="predicted"/>
<dbReference type="RefSeq" id="WP_195901374.1">
    <property type="nucleotide sequence ID" value="NZ_JADOGI010000213.1"/>
</dbReference>
<dbReference type="Proteomes" id="UP000605361">
    <property type="component" value="Unassembled WGS sequence"/>
</dbReference>
<comment type="caution">
    <text evidence="1">The sequence shown here is derived from an EMBL/GenBank/DDBJ whole genome shotgun (WGS) entry which is preliminary data.</text>
</comment>
<keyword evidence="2" id="KW-1185">Reference proteome</keyword>
<evidence type="ECO:0000313" key="2">
    <source>
        <dbReference type="Proteomes" id="UP000605361"/>
    </source>
</evidence>
<dbReference type="AlphaFoldDB" id="A0A931AGM2"/>
<organism evidence="1 2">
    <name type="scientific">Nonomuraea cypriaca</name>
    <dbReference type="NCBI Taxonomy" id="1187855"/>
    <lineage>
        <taxon>Bacteria</taxon>
        <taxon>Bacillati</taxon>
        <taxon>Actinomycetota</taxon>
        <taxon>Actinomycetes</taxon>
        <taxon>Streptosporangiales</taxon>
        <taxon>Streptosporangiaceae</taxon>
        <taxon>Nonomuraea</taxon>
    </lineage>
</organism>
<dbReference type="EMBL" id="JADOGI010000213">
    <property type="protein sequence ID" value="MBF8192481.1"/>
    <property type="molecule type" value="Genomic_DNA"/>
</dbReference>
<name>A0A931AGM2_9ACTN</name>
<evidence type="ECO:0000313" key="1">
    <source>
        <dbReference type="EMBL" id="MBF8192481.1"/>
    </source>
</evidence>
<protein>
    <submittedName>
        <fullName evidence="1">Uncharacterized protein</fullName>
    </submittedName>
</protein>
<accession>A0A931AGM2</accession>